<dbReference type="Gene3D" id="3.90.1140.10">
    <property type="entry name" value="Cyclic phosphodiesterase"/>
    <property type="match status" value="1"/>
</dbReference>
<protein>
    <recommendedName>
        <fullName evidence="3">2'-5' RNA ligase superfamily protein</fullName>
    </recommendedName>
</protein>
<sequence>MALAVCLLLDAAADRALRALWTRLEDAGVPTLLSHTHRNHVPHLSYAVLRTYEVEAVLGAVAALPDAGPLVLHADALGLFRRGRASLVPAVTSELAGRQERVVEAAVGTGADLHRNYRPGTWVPHVSLATRARLGDLPAVAALAYTVLPMRLPVSRAALVDSSTGRRWPLPVIP</sequence>
<evidence type="ECO:0008006" key="3">
    <source>
        <dbReference type="Google" id="ProtNLM"/>
    </source>
</evidence>
<dbReference type="SUPFAM" id="SSF55144">
    <property type="entry name" value="LigT-like"/>
    <property type="match status" value="1"/>
</dbReference>
<gene>
    <name evidence="1" type="ORF">ATJ97_2630</name>
</gene>
<dbReference type="RefSeq" id="WP_098485449.1">
    <property type="nucleotide sequence ID" value="NZ_PDJI01000004.1"/>
</dbReference>
<accession>A0A2A9EPF8</accession>
<proteinExistence type="predicted"/>
<dbReference type="InterPro" id="IPR009097">
    <property type="entry name" value="Cyclic_Pdiesterase"/>
</dbReference>
<keyword evidence="2" id="KW-1185">Reference proteome</keyword>
<evidence type="ECO:0000313" key="2">
    <source>
        <dbReference type="Proteomes" id="UP000222106"/>
    </source>
</evidence>
<dbReference type="AlphaFoldDB" id="A0A2A9EPF8"/>
<name>A0A2A9EPF8_9MICO</name>
<evidence type="ECO:0000313" key="1">
    <source>
        <dbReference type="EMBL" id="PFG40109.1"/>
    </source>
</evidence>
<dbReference type="Pfam" id="PF13563">
    <property type="entry name" value="2_5_RNA_ligase2"/>
    <property type="match status" value="1"/>
</dbReference>
<reference evidence="1 2" key="1">
    <citation type="submission" date="2017-10" db="EMBL/GenBank/DDBJ databases">
        <title>Sequencing the genomes of 1000 actinobacteria strains.</title>
        <authorList>
            <person name="Klenk H.-P."/>
        </authorList>
    </citation>
    <scope>NUCLEOTIDE SEQUENCE [LARGE SCALE GENOMIC DNA]</scope>
    <source>
        <strain evidence="1 2">DSM 21838</strain>
    </source>
</reference>
<comment type="caution">
    <text evidence="1">The sequence shown here is derived from an EMBL/GenBank/DDBJ whole genome shotgun (WGS) entry which is preliminary data.</text>
</comment>
<dbReference type="OrthoDB" id="3397424at2"/>
<dbReference type="EMBL" id="PDJI01000004">
    <property type="protein sequence ID" value="PFG40109.1"/>
    <property type="molecule type" value="Genomic_DNA"/>
</dbReference>
<dbReference type="Proteomes" id="UP000222106">
    <property type="component" value="Unassembled WGS sequence"/>
</dbReference>
<organism evidence="1 2">
    <name type="scientific">Georgenia soli</name>
    <dbReference type="NCBI Taxonomy" id="638953"/>
    <lineage>
        <taxon>Bacteria</taxon>
        <taxon>Bacillati</taxon>
        <taxon>Actinomycetota</taxon>
        <taxon>Actinomycetes</taxon>
        <taxon>Micrococcales</taxon>
        <taxon>Bogoriellaceae</taxon>
        <taxon>Georgenia</taxon>
    </lineage>
</organism>